<accession>A0ABN9XMY3</accession>
<evidence type="ECO:0000313" key="2">
    <source>
        <dbReference type="EMBL" id="CAK0901263.1"/>
    </source>
</evidence>
<sequence length="1222" mass="133050">MEAGLHVGVPWQAGRDWQVSIIICERSGGEYTVGDPAPPALVTKWFCCLTPDGDILLHLLAVGALAGVVVLDKTGQPTDSTSEGQKSRRRHSVCGADREAMALDYVAALRFCRPEALSSGHPSRRLRGKQLRPASGTPSGDGAAKVPTDMEVSEGALPTPPDGQCGGILATTGSDTARTERFGGATDGYAVAGGFGVVPMGLEADVVRGVKRDELGGDGDSDARSFNIKVVFEGERCRLTKDAVNLLSEASWPVRPVLGPHTTRRCLPFLADQDLCMRVVGLGMSFDQLNDGELGFFEYIARRAQLIEHCYRERAMDRPDGIDGAEDDYLMMGTLETRGHLKIAPELQDYITAELHLEAGLFEERRELREERAISACPAGSSAGMVVARELLPINLAALSAPREPPGVGRCSRSVRSRALRRTLVDERVRESVTALNLLYNHGEAQVSHQLSLAQVRGVEHLRRGWERLGAPEVSPAAACSELCGSRPGYGDPVKTAPYQRDLVSLPTGGVLAEGDRCLGGAALSFWKEWRQHLLRPGVSREVVQKFRPHVDSRLRAKGTYAQFVLDLQAAGLVNLRGRLDATLGVFFAWKSDGVRQRLVQDRRAAAGLEEGPLAAVYVDGVAFLGASEKCCSDGCASAVELLGSRGLVCKGMVGASEQQSFTGLTFERSSGIISLSTRRLWKIRLGLLELCRQGWCTGVQLRRVLGHLTWAFLLKRELLSILSSAFRFCEMAGEQRWRLWSCVTRELRIAAALLPFAAVDTKRPFDPCVMASDASGATEFDFGGFGVCERPWDSEAVRAVASRAERWRYCVEDAICAREQSLGLVPQGPSKPRSSQVRARRGVTDFFHIDGEQIGDFDTWSTVLFGRFASSENIMRAEGRALVMGARHKLRNVSSFGLEARPARALQPALPSIVSSSGPSCSEPADSLQLRSGFVVSVTVSILRAAAEGLTLPQTSRAGHGTQLQYQRPHTDFLGRSRGEKLRMSTVANLDRGLASYLDHLIFDGWIRGFSAIIGAGVCCGLLDCCLGLLVAWDARLRLASASIGMMGGSLVTPARRSRIDRWTILLFPKELPDRSKTGQFEEGVVLESDAVQCVSSALNALKLRSQADRPLWPSSSPRFRQEFAACASLEGLEDVPPYQDRHGADSHDVLFQVGEFGAVQEKSRHLNESRTRRCRKGTRYLATDEKLSPEIKAFGEWVEANLAGLFSGRPRCLAPPGRRG</sequence>
<feature type="region of interest" description="Disordered" evidence="1">
    <location>
        <begin position="74"/>
        <end position="93"/>
    </location>
</feature>
<reference evidence="2" key="1">
    <citation type="submission" date="2023-10" db="EMBL/GenBank/DDBJ databases">
        <authorList>
            <person name="Chen Y."/>
            <person name="Shah S."/>
            <person name="Dougan E. K."/>
            <person name="Thang M."/>
            <person name="Chan C."/>
        </authorList>
    </citation>
    <scope>NUCLEOTIDE SEQUENCE [LARGE SCALE GENOMIC DNA]</scope>
</reference>
<evidence type="ECO:0000256" key="1">
    <source>
        <dbReference type="SAM" id="MobiDB-lite"/>
    </source>
</evidence>
<name>A0ABN9XMY3_9DINO</name>
<dbReference type="EMBL" id="CAUYUJ010020904">
    <property type="protein sequence ID" value="CAK0901263.1"/>
    <property type="molecule type" value="Genomic_DNA"/>
</dbReference>
<gene>
    <name evidence="2" type="ORF">PCOR1329_LOCUS78274</name>
</gene>
<evidence type="ECO:0000313" key="3">
    <source>
        <dbReference type="Proteomes" id="UP001189429"/>
    </source>
</evidence>
<feature type="region of interest" description="Disordered" evidence="1">
    <location>
        <begin position="152"/>
        <end position="171"/>
    </location>
</feature>
<feature type="region of interest" description="Disordered" evidence="1">
    <location>
        <begin position="118"/>
        <end position="147"/>
    </location>
</feature>
<keyword evidence="3" id="KW-1185">Reference proteome</keyword>
<dbReference type="Proteomes" id="UP001189429">
    <property type="component" value="Unassembled WGS sequence"/>
</dbReference>
<comment type="caution">
    <text evidence="2">The sequence shown here is derived from an EMBL/GenBank/DDBJ whole genome shotgun (WGS) entry which is preliminary data.</text>
</comment>
<organism evidence="2 3">
    <name type="scientific">Prorocentrum cordatum</name>
    <dbReference type="NCBI Taxonomy" id="2364126"/>
    <lineage>
        <taxon>Eukaryota</taxon>
        <taxon>Sar</taxon>
        <taxon>Alveolata</taxon>
        <taxon>Dinophyceae</taxon>
        <taxon>Prorocentrales</taxon>
        <taxon>Prorocentraceae</taxon>
        <taxon>Prorocentrum</taxon>
    </lineage>
</organism>
<feature type="compositionally biased region" description="Polar residues" evidence="1">
    <location>
        <begin position="75"/>
        <end position="84"/>
    </location>
</feature>
<proteinExistence type="predicted"/>
<protein>
    <submittedName>
        <fullName evidence="2">Uncharacterized protein</fullName>
    </submittedName>
</protein>